<evidence type="ECO:0000256" key="3">
    <source>
        <dbReference type="ARBA" id="ARBA00013081"/>
    </source>
</evidence>
<protein>
    <recommendedName>
        <fullName evidence="3">protein-serine/threonine phosphatase</fullName>
        <ecNumber evidence="3">3.1.3.16</ecNumber>
    </recommendedName>
</protein>
<dbReference type="PROSITE" id="PS01032">
    <property type="entry name" value="PPM_1"/>
    <property type="match status" value="1"/>
</dbReference>
<sequence>MSCSVALQLSPSSSLFNKASSSSSPSASSSSPSSPARLIRLHKPSLQLTSFITSNDNNNTNSSRKRPAKLDIPVVSMDMDIKERRSGREVVEEEGDGYAVSCKRGRRETMEDRYSALIHLKAQTLTKQALFGVFDGHGGTKAAEFAAANLDKNIMDQLDKRGDDEIEVAVKEGYLNTDSQFLEQDTRGGSCCVTALIRNGNLVVSNAGDCRAVVSIDGVAEALTSDHRPSRDDEKHRIESSVSAACFVLPCCLL</sequence>
<feature type="domain" description="PPM-type phosphatase" evidence="11">
    <location>
        <begin position="97"/>
        <end position="254"/>
    </location>
</feature>
<evidence type="ECO:0000259" key="11">
    <source>
        <dbReference type="PROSITE" id="PS51746"/>
    </source>
</evidence>
<comment type="similarity">
    <text evidence="9">Belongs to the PP2C family.</text>
</comment>
<dbReference type="CDD" id="cd00143">
    <property type="entry name" value="PP2Cc"/>
    <property type="match status" value="1"/>
</dbReference>
<evidence type="ECO:0000256" key="8">
    <source>
        <dbReference type="ARBA" id="ARBA00023211"/>
    </source>
</evidence>
<dbReference type="SUPFAM" id="SSF81606">
    <property type="entry name" value="PP2C-like"/>
    <property type="match status" value="1"/>
</dbReference>
<keyword evidence="13" id="KW-1185">Reference proteome</keyword>
<keyword evidence="6" id="KW-0460">Magnesium</keyword>
<dbReference type="PANTHER" id="PTHR13832:SF853">
    <property type="entry name" value="PROTEIN PHOSPHATASE 2C 2-RELATED"/>
    <property type="match status" value="1"/>
</dbReference>
<evidence type="ECO:0000256" key="10">
    <source>
        <dbReference type="SAM" id="MobiDB-lite"/>
    </source>
</evidence>
<evidence type="ECO:0000313" key="12">
    <source>
        <dbReference type="EMBL" id="GAA0176312.1"/>
    </source>
</evidence>
<dbReference type="PANTHER" id="PTHR13832">
    <property type="entry name" value="PROTEIN PHOSPHATASE 2C"/>
    <property type="match status" value="1"/>
</dbReference>
<dbReference type="Pfam" id="PF00481">
    <property type="entry name" value="PP2C"/>
    <property type="match status" value="1"/>
</dbReference>
<evidence type="ECO:0000256" key="4">
    <source>
        <dbReference type="ARBA" id="ARBA00022723"/>
    </source>
</evidence>
<dbReference type="InterPro" id="IPR036457">
    <property type="entry name" value="PPM-type-like_dom_sf"/>
</dbReference>
<name>A0AAV3RNY7_LITER</name>
<evidence type="ECO:0000256" key="7">
    <source>
        <dbReference type="ARBA" id="ARBA00022912"/>
    </source>
</evidence>
<dbReference type="GO" id="GO:0046872">
    <property type="term" value="F:metal ion binding"/>
    <property type="evidence" value="ECO:0007669"/>
    <property type="project" value="UniProtKB-KW"/>
</dbReference>
<dbReference type="InterPro" id="IPR000222">
    <property type="entry name" value="PP2C_BS"/>
</dbReference>
<keyword evidence="7 9" id="KW-0904">Protein phosphatase</keyword>
<evidence type="ECO:0000256" key="6">
    <source>
        <dbReference type="ARBA" id="ARBA00022842"/>
    </source>
</evidence>
<reference evidence="12 13" key="1">
    <citation type="submission" date="2024-01" db="EMBL/GenBank/DDBJ databases">
        <title>The complete chloroplast genome sequence of Lithospermum erythrorhizon: insights into the phylogenetic relationship among Boraginaceae species and the maternal lineages of purple gromwells.</title>
        <authorList>
            <person name="Okada T."/>
            <person name="Watanabe K."/>
        </authorList>
    </citation>
    <scope>NUCLEOTIDE SEQUENCE [LARGE SCALE GENOMIC DNA]</scope>
</reference>
<accession>A0AAV3RNY7</accession>
<gene>
    <name evidence="12" type="ORF">LIER_29324</name>
</gene>
<dbReference type="PROSITE" id="PS51746">
    <property type="entry name" value="PPM_2"/>
    <property type="match status" value="1"/>
</dbReference>
<evidence type="ECO:0000313" key="13">
    <source>
        <dbReference type="Proteomes" id="UP001454036"/>
    </source>
</evidence>
<evidence type="ECO:0000256" key="5">
    <source>
        <dbReference type="ARBA" id="ARBA00022801"/>
    </source>
</evidence>
<comment type="cofactor">
    <cofactor evidence="2">
        <name>Mg(2+)</name>
        <dbReference type="ChEBI" id="CHEBI:18420"/>
    </cofactor>
</comment>
<dbReference type="Proteomes" id="UP001454036">
    <property type="component" value="Unassembled WGS sequence"/>
</dbReference>
<dbReference type="Gene3D" id="3.60.40.10">
    <property type="entry name" value="PPM-type phosphatase domain"/>
    <property type="match status" value="1"/>
</dbReference>
<keyword evidence="8" id="KW-0464">Manganese</keyword>
<keyword evidence="5 9" id="KW-0378">Hydrolase</keyword>
<comment type="caution">
    <text evidence="12">The sequence shown here is derived from an EMBL/GenBank/DDBJ whole genome shotgun (WGS) entry which is preliminary data.</text>
</comment>
<dbReference type="AlphaFoldDB" id="A0AAV3RNY7"/>
<feature type="compositionally biased region" description="Low complexity" evidence="10">
    <location>
        <begin position="10"/>
        <end position="36"/>
    </location>
</feature>
<dbReference type="SMART" id="SM00332">
    <property type="entry name" value="PP2Cc"/>
    <property type="match status" value="1"/>
</dbReference>
<dbReference type="GO" id="GO:0004722">
    <property type="term" value="F:protein serine/threonine phosphatase activity"/>
    <property type="evidence" value="ECO:0007669"/>
    <property type="project" value="UniProtKB-EC"/>
</dbReference>
<comment type="cofactor">
    <cofactor evidence="1">
        <name>Mn(2+)</name>
        <dbReference type="ChEBI" id="CHEBI:29035"/>
    </cofactor>
</comment>
<dbReference type="InterPro" id="IPR015655">
    <property type="entry name" value="PP2C"/>
</dbReference>
<evidence type="ECO:0000256" key="1">
    <source>
        <dbReference type="ARBA" id="ARBA00001936"/>
    </source>
</evidence>
<evidence type="ECO:0000256" key="9">
    <source>
        <dbReference type="RuleBase" id="RU003465"/>
    </source>
</evidence>
<dbReference type="EC" id="3.1.3.16" evidence="3"/>
<proteinExistence type="inferred from homology"/>
<organism evidence="12 13">
    <name type="scientific">Lithospermum erythrorhizon</name>
    <name type="common">Purple gromwell</name>
    <name type="synonym">Lithospermum officinale var. erythrorhizon</name>
    <dbReference type="NCBI Taxonomy" id="34254"/>
    <lineage>
        <taxon>Eukaryota</taxon>
        <taxon>Viridiplantae</taxon>
        <taxon>Streptophyta</taxon>
        <taxon>Embryophyta</taxon>
        <taxon>Tracheophyta</taxon>
        <taxon>Spermatophyta</taxon>
        <taxon>Magnoliopsida</taxon>
        <taxon>eudicotyledons</taxon>
        <taxon>Gunneridae</taxon>
        <taxon>Pentapetalae</taxon>
        <taxon>asterids</taxon>
        <taxon>lamiids</taxon>
        <taxon>Boraginales</taxon>
        <taxon>Boraginaceae</taxon>
        <taxon>Boraginoideae</taxon>
        <taxon>Lithospermeae</taxon>
        <taxon>Lithospermum</taxon>
    </lineage>
</organism>
<dbReference type="EMBL" id="BAABME010010064">
    <property type="protein sequence ID" value="GAA0176312.1"/>
    <property type="molecule type" value="Genomic_DNA"/>
</dbReference>
<feature type="region of interest" description="Disordered" evidence="10">
    <location>
        <begin position="1"/>
        <end position="36"/>
    </location>
</feature>
<evidence type="ECO:0000256" key="2">
    <source>
        <dbReference type="ARBA" id="ARBA00001946"/>
    </source>
</evidence>
<keyword evidence="4" id="KW-0479">Metal-binding</keyword>
<dbReference type="InterPro" id="IPR001932">
    <property type="entry name" value="PPM-type_phosphatase-like_dom"/>
</dbReference>